<dbReference type="AlphaFoldDB" id="A0A9D6L4J7"/>
<keyword evidence="2" id="KW-0560">Oxidoreductase</keyword>
<gene>
    <name evidence="2" type="ORF">HY076_05440</name>
</gene>
<evidence type="ECO:0000259" key="1">
    <source>
        <dbReference type="SMART" id="SM00822"/>
    </source>
</evidence>
<dbReference type="PROSITE" id="PS00061">
    <property type="entry name" value="ADH_SHORT"/>
    <property type="match status" value="1"/>
</dbReference>
<organism evidence="2 3">
    <name type="scientific">Eiseniibacteriota bacterium</name>
    <dbReference type="NCBI Taxonomy" id="2212470"/>
    <lineage>
        <taxon>Bacteria</taxon>
        <taxon>Candidatus Eiseniibacteriota</taxon>
    </lineage>
</organism>
<dbReference type="Gene3D" id="3.40.50.720">
    <property type="entry name" value="NAD(P)-binding Rossmann-like Domain"/>
    <property type="match status" value="1"/>
</dbReference>
<dbReference type="PRINTS" id="PR00081">
    <property type="entry name" value="GDHRDH"/>
</dbReference>
<dbReference type="FunFam" id="3.40.50.720:FF:000084">
    <property type="entry name" value="Short-chain dehydrogenase reductase"/>
    <property type="match status" value="1"/>
</dbReference>
<reference evidence="2" key="1">
    <citation type="submission" date="2020-07" db="EMBL/GenBank/DDBJ databases">
        <title>Huge and variable diversity of episymbiotic CPR bacteria and DPANN archaea in groundwater ecosystems.</title>
        <authorList>
            <person name="He C.Y."/>
            <person name="Keren R."/>
            <person name="Whittaker M."/>
            <person name="Farag I.F."/>
            <person name="Doudna J."/>
            <person name="Cate J.H.D."/>
            <person name="Banfield J.F."/>
        </authorList>
    </citation>
    <scope>NUCLEOTIDE SEQUENCE</scope>
    <source>
        <strain evidence="2">NC_groundwater_928_Pr1_S-0.2um_72_17</strain>
    </source>
</reference>
<accession>A0A9D6L4J7</accession>
<dbReference type="EMBL" id="JACQAY010000170">
    <property type="protein sequence ID" value="MBI3539697.1"/>
    <property type="molecule type" value="Genomic_DNA"/>
</dbReference>
<dbReference type="PANTHER" id="PTHR43975:SF2">
    <property type="entry name" value="EG:BACR7A4.14 PROTEIN-RELATED"/>
    <property type="match status" value="1"/>
</dbReference>
<protein>
    <submittedName>
        <fullName evidence="2">Glucose 1-dehydrogenase</fullName>
        <ecNumber evidence="2">1.1.1.47</ecNumber>
    </submittedName>
</protein>
<dbReference type="NCBIfam" id="NF005559">
    <property type="entry name" value="PRK07231.1"/>
    <property type="match status" value="1"/>
</dbReference>
<comment type="caution">
    <text evidence="2">The sequence shown here is derived from an EMBL/GenBank/DDBJ whole genome shotgun (WGS) entry which is preliminary data.</text>
</comment>
<dbReference type="InterPro" id="IPR057326">
    <property type="entry name" value="KR_dom"/>
</dbReference>
<evidence type="ECO:0000313" key="2">
    <source>
        <dbReference type="EMBL" id="MBI3539697.1"/>
    </source>
</evidence>
<name>A0A9D6L4J7_UNCEI</name>
<dbReference type="InterPro" id="IPR002347">
    <property type="entry name" value="SDR_fam"/>
</dbReference>
<dbReference type="GO" id="GO:0047936">
    <property type="term" value="F:glucose 1-dehydrogenase [NAD(P)+] activity"/>
    <property type="evidence" value="ECO:0007669"/>
    <property type="project" value="UniProtKB-EC"/>
</dbReference>
<dbReference type="PANTHER" id="PTHR43975">
    <property type="entry name" value="ZGC:101858"/>
    <property type="match status" value="1"/>
</dbReference>
<dbReference type="Pfam" id="PF13561">
    <property type="entry name" value="adh_short_C2"/>
    <property type="match status" value="1"/>
</dbReference>
<dbReference type="SUPFAM" id="SSF51735">
    <property type="entry name" value="NAD(P)-binding Rossmann-fold domains"/>
    <property type="match status" value="1"/>
</dbReference>
<sequence length="257" mass="26282">MSGRFTDRVALVTGASSGIGCACAIALGAEGASVVAAGRRAERLAEVVKTIEASGGRAAAVTGDVREPATCAAWVAEATRRFGGLDGLVNAAGVIGPAKGLTGTEPDEWDRMLDSNLRSVYLMSRAAAPALIERKGSIVSISSVAGLRPYAGLMAYCVSKAGVDMFTQCAALDLAPHGVRVNAVNPGVVVTELHTVTNAIPDYAGFLERSKGTHPIGRVGKPEEIASLVLYLMSPQSGWITGACVSIDGGRALASAR</sequence>
<dbReference type="SMART" id="SM00822">
    <property type="entry name" value="PKS_KR"/>
    <property type="match status" value="1"/>
</dbReference>
<evidence type="ECO:0000313" key="3">
    <source>
        <dbReference type="Proteomes" id="UP000807850"/>
    </source>
</evidence>
<dbReference type="InterPro" id="IPR020904">
    <property type="entry name" value="Sc_DH/Rdtase_CS"/>
</dbReference>
<dbReference type="EC" id="1.1.1.47" evidence="2"/>
<dbReference type="Proteomes" id="UP000807850">
    <property type="component" value="Unassembled WGS sequence"/>
</dbReference>
<dbReference type="PROSITE" id="PS51257">
    <property type="entry name" value="PROKAR_LIPOPROTEIN"/>
    <property type="match status" value="1"/>
</dbReference>
<feature type="domain" description="Ketoreductase" evidence="1">
    <location>
        <begin position="8"/>
        <end position="187"/>
    </location>
</feature>
<dbReference type="PRINTS" id="PR00080">
    <property type="entry name" value="SDRFAMILY"/>
</dbReference>
<dbReference type="InterPro" id="IPR036291">
    <property type="entry name" value="NAD(P)-bd_dom_sf"/>
</dbReference>
<proteinExistence type="predicted"/>